<dbReference type="EMBL" id="NBSK02000003">
    <property type="protein sequence ID" value="KAJ0214880.1"/>
    <property type="molecule type" value="Genomic_DNA"/>
</dbReference>
<reference evidence="1 2" key="1">
    <citation type="journal article" date="2017" name="Nat. Commun.">
        <title>Genome assembly with in vitro proximity ligation data and whole-genome triplication in lettuce.</title>
        <authorList>
            <person name="Reyes-Chin-Wo S."/>
            <person name="Wang Z."/>
            <person name="Yang X."/>
            <person name="Kozik A."/>
            <person name="Arikit S."/>
            <person name="Song C."/>
            <person name="Xia L."/>
            <person name="Froenicke L."/>
            <person name="Lavelle D.O."/>
            <person name="Truco M.J."/>
            <person name="Xia R."/>
            <person name="Zhu S."/>
            <person name="Xu C."/>
            <person name="Xu H."/>
            <person name="Xu X."/>
            <person name="Cox K."/>
            <person name="Korf I."/>
            <person name="Meyers B.C."/>
            <person name="Michelmore R.W."/>
        </authorList>
    </citation>
    <scope>NUCLEOTIDE SEQUENCE [LARGE SCALE GENOMIC DNA]</scope>
    <source>
        <strain evidence="2">cv. Salinas</strain>
        <tissue evidence="1">Seedlings</tissue>
    </source>
</reference>
<protein>
    <submittedName>
        <fullName evidence="1">Uncharacterized protein</fullName>
    </submittedName>
</protein>
<dbReference type="InterPro" id="IPR036789">
    <property type="entry name" value="Ribosomal_uL6-like_a/b-dom_sf"/>
</dbReference>
<gene>
    <name evidence="1" type="ORF">LSAT_V11C300135390</name>
</gene>
<proteinExistence type="predicted"/>
<dbReference type="Gene3D" id="3.90.930.12">
    <property type="entry name" value="Ribosomal protein L6, alpha-beta domain"/>
    <property type="match status" value="1"/>
</dbReference>
<dbReference type="GO" id="GO:0019843">
    <property type="term" value="F:rRNA binding"/>
    <property type="evidence" value="ECO:0007669"/>
    <property type="project" value="InterPro"/>
</dbReference>
<dbReference type="GO" id="GO:0006412">
    <property type="term" value="P:translation"/>
    <property type="evidence" value="ECO:0007669"/>
    <property type="project" value="InterPro"/>
</dbReference>
<dbReference type="AlphaFoldDB" id="A0A9R1VYB9"/>
<name>A0A9R1VYB9_LACSA</name>
<comment type="caution">
    <text evidence="1">The sequence shown here is derived from an EMBL/GenBank/DDBJ whole genome shotgun (WGS) entry which is preliminary data.</text>
</comment>
<keyword evidence="2" id="KW-1185">Reference proteome</keyword>
<dbReference type="Proteomes" id="UP000235145">
    <property type="component" value="Unassembled WGS sequence"/>
</dbReference>
<accession>A0A9R1VYB9</accession>
<evidence type="ECO:0000313" key="2">
    <source>
        <dbReference type="Proteomes" id="UP000235145"/>
    </source>
</evidence>
<dbReference type="GO" id="GO:0005840">
    <property type="term" value="C:ribosome"/>
    <property type="evidence" value="ECO:0007669"/>
    <property type="project" value="InterPro"/>
</dbReference>
<dbReference type="GO" id="GO:0003735">
    <property type="term" value="F:structural constituent of ribosome"/>
    <property type="evidence" value="ECO:0007669"/>
    <property type="project" value="InterPro"/>
</dbReference>
<sequence length="156" mass="18085">MEFEGKGFQFPRILVFDSYLKEGKGILNELFFLQMKENSFLHHLNGINSFITWKVADYDFALTKHASSGNLSYSSHSRAADNLSYALRLLHFITAIVKRVDMLDGMIVVRYKKVKDELILDGNDNELKRVMKNKDIQKFLDGNYVSNKGKIEFCYN</sequence>
<organism evidence="1 2">
    <name type="scientific">Lactuca sativa</name>
    <name type="common">Garden lettuce</name>
    <dbReference type="NCBI Taxonomy" id="4236"/>
    <lineage>
        <taxon>Eukaryota</taxon>
        <taxon>Viridiplantae</taxon>
        <taxon>Streptophyta</taxon>
        <taxon>Embryophyta</taxon>
        <taxon>Tracheophyta</taxon>
        <taxon>Spermatophyta</taxon>
        <taxon>Magnoliopsida</taxon>
        <taxon>eudicotyledons</taxon>
        <taxon>Gunneridae</taxon>
        <taxon>Pentapetalae</taxon>
        <taxon>asterids</taxon>
        <taxon>campanulids</taxon>
        <taxon>Asterales</taxon>
        <taxon>Asteraceae</taxon>
        <taxon>Cichorioideae</taxon>
        <taxon>Cichorieae</taxon>
        <taxon>Lactucinae</taxon>
        <taxon>Lactuca</taxon>
    </lineage>
</organism>
<evidence type="ECO:0000313" key="1">
    <source>
        <dbReference type="EMBL" id="KAJ0214880.1"/>
    </source>
</evidence>